<dbReference type="EMBL" id="JABSTU010006498">
    <property type="protein sequence ID" value="KAH7932605.1"/>
    <property type="molecule type" value="Genomic_DNA"/>
</dbReference>
<reference evidence="2" key="2">
    <citation type="submission" date="2021-09" db="EMBL/GenBank/DDBJ databases">
        <authorList>
            <person name="Jia N."/>
            <person name="Wang J."/>
            <person name="Shi W."/>
            <person name="Du L."/>
            <person name="Sun Y."/>
            <person name="Zhan W."/>
            <person name="Jiang J."/>
            <person name="Wang Q."/>
            <person name="Zhang B."/>
            <person name="Ji P."/>
            <person name="Sakyi L.B."/>
            <person name="Cui X."/>
            <person name="Yuan T."/>
            <person name="Jiang B."/>
            <person name="Yang W."/>
            <person name="Lam T.T.-Y."/>
            <person name="Chang Q."/>
            <person name="Ding S."/>
            <person name="Wang X."/>
            <person name="Zhu J."/>
            <person name="Ruan X."/>
            <person name="Zhao L."/>
            <person name="Wei J."/>
            <person name="Que T."/>
            <person name="Du C."/>
            <person name="Cheng J."/>
            <person name="Dai P."/>
            <person name="Han X."/>
            <person name="Huang E."/>
            <person name="Gao Y."/>
            <person name="Liu J."/>
            <person name="Shao H."/>
            <person name="Ye R."/>
            <person name="Li L."/>
            <person name="Wei W."/>
            <person name="Wang X."/>
            <person name="Wang C."/>
            <person name="Huo Q."/>
            <person name="Li W."/>
            <person name="Guo W."/>
            <person name="Chen H."/>
            <person name="Chen S."/>
            <person name="Zhou L."/>
            <person name="Zhou L."/>
            <person name="Ni X."/>
            <person name="Tian J."/>
            <person name="Zhou Y."/>
            <person name="Sheng Y."/>
            <person name="Liu T."/>
            <person name="Pan Y."/>
            <person name="Xia L."/>
            <person name="Li J."/>
            <person name="Zhao F."/>
            <person name="Cao W."/>
        </authorList>
    </citation>
    <scope>NUCLEOTIDE SEQUENCE</scope>
    <source>
        <strain evidence="2">Rmic-2018</strain>
        <tissue evidence="2">Larvae</tissue>
    </source>
</reference>
<name>A0A9J6CUP9_RHIMP</name>
<accession>A0A9J6CUP9</accession>
<sequence length="124" mass="14057">MAAPNGECSSSGNSGVVVTDVSTNENKTLEGRAAAIRNKLDNTYRQIEFLNQQIRDLKRLYKRGEKYNKHAFRYDILIKRSIASGIKMVYCHYAKTKVAELEHITTQLKEARSTPSDTSDCERV</sequence>
<keyword evidence="1" id="KW-0175">Coiled coil</keyword>
<dbReference type="AlphaFoldDB" id="A0A9J6CUP9"/>
<organism evidence="2 3">
    <name type="scientific">Rhipicephalus microplus</name>
    <name type="common">Cattle tick</name>
    <name type="synonym">Boophilus microplus</name>
    <dbReference type="NCBI Taxonomy" id="6941"/>
    <lineage>
        <taxon>Eukaryota</taxon>
        <taxon>Metazoa</taxon>
        <taxon>Ecdysozoa</taxon>
        <taxon>Arthropoda</taxon>
        <taxon>Chelicerata</taxon>
        <taxon>Arachnida</taxon>
        <taxon>Acari</taxon>
        <taxon>Parasitiformes</taxon>
        <taxon>Ixodida</taxon>
        <taxon>Ixodoidea</taxon>
        <taxon>Ixodidae</taxon>
        <taxon>Rhipicephalinae</taxon>
        <taxon>Rhipicephalus</taxon>
        <taxon>Boophilus</taxon>
    </lineage>
</organism>
<reference evidence="2" key="1">
    <citation type="journal article" date="2020" name="Cell">
        <title>Large-Scale Comparative Analyses of Tick Genomes Elucidate Their Genetic Diversity and Vector Capacities.</title>
        <authorList>
            <consortium name="Tick Genome and Microbiome Consortium (TIGMIC)"/>
            <person name="Jia N."/>
            <person name="Wang J."/>
            <person name="Shi W."/>
            <person name="Du L."/>
            <person name="Sun Y."/>
            <person name="Zhan W."/>
            <person name="Jiang J.F."/>
            <person name="Wang Q."/>
            <person name="Zhang B."/>
            <person name="Ji P."/>
            <person name="Bell-Sakyi L."/>
            <person name="Cui X.M."/>
            <person name="Yuan T.T."/>
            <person name="Jiang B.G."/>
            <person name="Yang W.F."/>
            <person name="Lam T.T."/>
            <person name="Chang Q.C."/>
            <person name="Ding S.J."/>
            <person name="Wang X.J."/>
            <person name="Zhu J.G."/>
            <person name="Ruan X.D."/>
            <person name="Zhao L."/>
            <person name="Wei J.T."/>
            <person name="Ye R.Z."/>
            <person name="Que T.C."/>
            <person name="Du C.H."/>
            <person name="Zhou Y.H."/>
            <person name="Cheng J.X."/>
            <person name="Dai P.F."/>
            <person name="Guo W.B."/>
            <person name="Han X.H."/>
            <person name="Huang E.J."/>
            <person name="Li L.F."/>
            <person name="Wei W."/>
            <person name="Gao Y.C."/>
            <person name="Liu J.Z."/>
            <person name="Shao H.Z."/>
            <person name="Wang X."/>
            <person name="Wang C.C."/>
            <person name="Yang T.C."/>
            <person name="Huo Q.B."/>
            <person name="Li W."/>
            <person name="Chen H.Y."/>
            <person name="Chen S.E."/>
            <person name="Zhou L.G."/>
            <person name="Ni X.B."/>
            <person name="Tian J.H."/>
            <person name="Sheng Y."/>
            <person name="Liu T."/>
            <person name="Pan Y.S."/>
            <person name="Xia L.Y."/>
            <person name="Li J."/>
            <person name="Zhao F."/>
            <person name="Cao W.C."/>
        </authorList>
    </citation>
    <scope>NUCLEOTIDE SEQUENCE</scope>
    <source>
        <strain evidence="2">Rmic-2018</strain>
    </source>
</reference>
<comment type="caution">
    <text evidence="2">The sequence shown here is derived from an EMBL/GenBank/DDBJ whole genome shotgun (WGS) entry which is preliminary data.</text>
</comment>
<dbReference type="VEuPathDB" id="VectorBase:LOC119179590"/>
<evidence type="ECO:0000313" key="3">
    <source>
        <dbReference type="Proteomes" id="UP000821866"/>
    </source>
</evidence>
<dbReference type="Proteomes" id="UP000821866">
    <property type="component" value="Unassembled WGS sequence"/>
</dbReference>
<proteinExistence type="predicted"/>
<evidence type="ECO:0000256" key="1">
    <source>
        <dbReference type="SAM" id="Coils"/>
    </source>
</evidence>
<evidence type="ECO:0000313" key="2">
    <source>
        <dbReference type="EMBL" id="KAH7932605.1"/>
    </source>
</evidence>
<keyword evidence="3" id="KW-1185">Reference proteome</keyword>
<protein>
    <submittedName>
        <fullName evidence="2">Uncharacterized protein</fullName>
    </submittedName>
</protein>
<gene>
    <name evidence="2" type="ORF">HPB51_029205</name>
</gene>
<feature type="coiled-coil region" evidence="1">
    <location>
        <begin position="26"/>
        <end position="60"/>
    </location>
</feature>